<comment type="caution">
    <text evidence="1">The sequence shown here is derived from an EMBL/GenBank/DDBJ whole genome shotgun (WGS) entry which is preliminary data.</text>
</comment>
<gene>
    <name evidence="1" type="ORF">MES4922_220073</name>
</gene>
<proteinExistence type="predicted"/>
<sequence length="142" mass="17263">MFERIRNSVFWHDKFDQTWQHNSMFLKLPDIGWRRGRRIDEKKAYWRVHGKRMQLSPSQAVYRAFEDIADTIFVEHDNKERMEATWVELAQALYYAAGTADWEGPYVSAEQRLSPRWQPYYQRYRAKRPTAILMCRLARRSE</sequence>
<reference evidence="1" key="1">
    <citation type="submission" date="2022-03" db="EMBL/GenBank/DDBJ databases">
        <authorList>
            <person name="Brunel B."/>
        </authorList>
    </citation>
    <scope>NUCLEOTIDE SEQUENCE</scope>
    <source>
        <strain evidence="1">STM4922sample</strain>
    </source>
</reference>
<organism evidence="1 2">
    <name type="scientific">Mesorhizobium ventifaucium</name>
    <dbReference type="NCBI Taxonomy" id="666020"/>
    <lineage>
        <taxon>Bacteria</taxon>
        <taxon>Pseudomonadati</taxon>
        <taxon>Pseudomonadota</taxon>
        <taxon>Alphaproteobacteria</taxon>
        <taxon>Hyphomicrobiales</taxon>
        <taxon>Phyllobacteriaceae</taxon>
        <taxon>Mesorhizobium</taxon>
    </lineage>
</organism>
<evidence type="ECO:0000313" key="1">
    <source>
        <dbReference type="EMBL" id="CAH2399817.1"/>
    </source>
</evidence>
<name>A0ABN8JP33_9HYPH</name>
<dbReference type="Proteomes" id="UP001152604">
    <property type="component" value="Unassembled WGS sequence"/>
</dbReference>
<protein>
    <submittedName>
        <fullName evidence="1">Uncharacterized protein</fullName>
    </submittedName>
</protein>
<keyword evidence="2" id="KW-1185">Reference proteome</keyword>
<dbReference type="EMBL" id="CAKXZS010000015">
    <property type="protein sequence ID" value="CAH2399817.1"/>
    <property type="molecule type" value="Genomic_DNA"/>
</dbReference>
<dbReference type="RefSeq" id="WP_254025187.1">
    <property type="nucleotide sequence ID" value="NZ_CAKXZS010000015.1"/>
</dbReference>
<evidence type="ECO:0000313" key="2">
    <source>
        <dbReference type="Proteomes" id="UP001152604"/>
    </source>
</evidence>
<accession>A0ABN8JP33</accession>